<dbReference type="GO" id="GO:0006302">
    <property type="term" value="P:double-strand break repair"/>
    <property type="evidence" value="ECO:0007669"/>
    <property type="project" value="TreeGrafter"/>
</dbReference>
<dbReference type="SUPFAM" id="SSF52540">
    <property type="entry name" value="P-loop containing nucleoside triphosphate hydrolases"/>
    <property type="match status" value="1"/>
</dbReference>
<feature type="coiled-coil region" evidence="1">
    <location>
        <begin position="298"/>
        <end position="335"/>
    </location>
</feature>
<dbReference type="AlphaFoldDB" id="A0AAP7ZJB7"/>
<dbReference type="PANTHER" id="PTHR32182:SF22">
    <property type="entry name" value="ATP-DEPENDENT ENDONUCLEASE, OLD FAMILY-RELATED"/>
    <property type="match status" value="1"/>
</dbReference>
<keyword evidence="1" id="KW-0175">Coiled coil</keyword>
<dbReference type="Pfam" id="PF13555">
    <property type="entry name" value="AAA_29"/>
    <property type="match status" value="1"/>
</dbReference>
<evidence type="ECO:0000313" key="3">
    <source>
        <dbReference type="Proteomes" id="UP000216164"/>
    </source>
</evidence>
<dbReference type="Proteomes" id="UP000216164">
    <property type="component" value="Unassembled WGS sequence"/>
</dbReference>
<dbReference type="Gene3D" id="3.40.50.300">
    <property type="entry name" value="P-loop containing nucleotide triphosphate hydrolases"/>
    <property type="match status" value="2"/>
</dbReference>
<proteinExistence type="predicted"/>
<reference evidence="2 3" key="1">
    <citation type="submission" date="2017-04" db="EMBL/GenBank/DDBJ databases">
        <title>Genome Announcement: Closed genomes of Ralstonia solanacearum strains K60, UW551, and UW700.</title>
        <authorList>
            <person name="Hayes M."/>
            <person name="Macintyre A.M."/>
            <person name="Allen C."/>
        </authorList>
    </citation>
    <scope>NUCLEOTIDE SEQUENCE [LARGE SCALE GENOMIC DNA]</scope>
    <source>
        <strain evidence="2 3">UW25</strain>
    </source>
</reference>
<dbReference type="PANTHER" id="PTHR32182">
    <property type="entry name" value="DNA REPLICATION AND REPAIR PROTEIN RECF"/>
    <property type="match status" value="1"/>
</dbReference>
<organism evidence="2 3">
    <name type="scientific">Ralstonia solanacearum K60</name>
    <dbReference type="NCBI Taxonomy" id="1091042"/>
    <lineage>
        <taxon>Bacteria</taxon>
        <taxon>Pseudomonadati</taxon>
        <taxon>Pseudomonadota</taxon>
        <taxon>Betaproteobacteria</taxon>
        <taxon>Burkholderiales</taxon>
        <taxon>Burkholderiaceae</taxon>
        <taxon>Ralstonia</taxon>
        <taxon>Ralstonia solanacearum species complex</taxon>
    </lineage>
</organism>
<dbReference type="Pfam" id="PF13558">
    <property type="entry name" value="SbcC_Walker_B"/>
    <property type="match status" value="1"/>
</dbReference>
<protein>
    <submittedName>
        <fullName evidence="2">Uncharacterized protein</fullName>
    </submittedName>
</protein>
<sequence>MKLEKLILVNWGFVVSREYPFGDATLLSGSTGVGKSSFQDAIQLVMTGGKHHINVFNSAQDESTGLRTGGKVKRTLASYAVGMRDNLCARPGGSHTYVVAVFSPDAGESAEPFTAVVAVEASVSGDRERGRSVEVARKLYFVLPGSRATEADFIESSEGAMVSVVGVGEIYHRLRQRYARVLPFENSIEDYLCKLYAEFRGGGKTLVGPREAEAAARAFVQSIARKTVGSVDELIREQVLAEPDFSEEIGHISSLMQNVQRLQKIASELLECQKRLAQLRHHANAFVAAFESAMEAELGEAFRRQQDAEEEIGHLEQARQRAAAEAETQDALKQRHSLAQQRATDWWLIAQSRLNDAPAAQERQRLGQEIDRATQARSEHALTILGSLAVVRRILDELTALATRPRAEGAAYSTQVEALILEASSVDAVQARADARALAAQLAVAQVDPASLHRDRFAVLDTALGALSSRLSGADGLYGAILSERAIAHHQADLLQVEIEDLNRRWRAVDSGHFDLPPNVEAAMRHLETNLPGARPRVLCNLVQPRPGTRWQSAIEGLLGGNRFVILVDAEYEARAIRAVRHELPGGRKGRSDASVMQGELAKQRACSQSLPSDSILHELVVADETARAYLTASYGRYVKVADAQALRGASQALTVDGMASGGFKMFSAWMEDGELAFGAEARRKRAVALGAEIEKKTKEMQAQRGRADELDQWALRLRDMAFTPMAPEIDALAEKQRALNSLGAQLASLDDADLASLERRVTRAKQLMDGHRELAMRAAGEAGKANERAQSLLREIANARNELVGCLDGVAQANARVVEMVRLNPYFDPNGLEQRAREAAREQTATYFDWRRRREAGVYRQARESFEQDLETHNRLSSSSIEDRVEYARGHSTQTEHEWHAYGGVPAARRRIASMLERLDQVRILNNASELQRAEMHFNNTFSTHFALVVRGAVEQGIEPLRRLNDKLKRLAFGEDRFEIEYGQMVKEYKKYFDLFQELNRLAEAQTPVDLFSAAEGVLSADSAEALDGIKKLLLDPNREQAQRRLKDIADYRNYRQYDIRKYSEDGREASLAKMATFSGGELMTPAYLIRAAVLAQAFRQFERTPSLKLMMIDEAFDKMDEGRTAAVMRYLNENLGLQLVVAMPSRASGPLLELFNFEHRFSLMKVNGLAGELDKVTEVDSSPLKTDRLRTLWAERREVVRREAVRQFEVNEARSQLAAGTGT</sequence>
<dbReference type="InterPro" id="IPR027417">
    <property type="entry name" value="P-loop_NTPase"/>
</dbReference>
<comment type="caution">
    <text evidence="2">The sequence shown here is derived from an EMBL/GenBank/DDBJ whole genome shotgun (WGS) entry which is preliminary data.</text>
</comment>
<dbReference type="GO" id="GO:0000731">
    <property type="term" value="P:DNA synthesis involved in DNA repair"/>
    <property type="evidence" value="ECO:0007669"/>
    <property type="project" value="TreeGrafter"/>
</dbReference>
<accession>A0AAP7ZJB7</accession>
<name>A0AAP7ZJB7_RALSL</name>
<dbReference type="EMBL" id="NCTK01000002">
    <property type="protein sequence ID" value="OYQ10033.1"/>
    <property type="molecule type" value="Genomic_DNA"/>
</dbReference>
<gene>
    <name evidence="2" type="ORF">B7R77_24960</name>
</gene>
<dbReference type="RefSeq" id="WP_094395617.1">
    <property type="nucleotide sequence ID" value="NZ_NCTK01000002.1"/>
</dbReference>
<evidence type="ECO:0000256" key="1">
    <source>
        <dbReference type="SAM" id="Coils"/>
    </source>
</evidence>
<feature type="coiled-coil region" evidence="1">
    <location>
        <begin position="733"/>
        <end position="803"/>
    </location>
</feature>
<evidence type="ECO:0000313" key="2">
    <source>
        <dbReference type="EMBL" id="OYQ10033.1"/>
    </source>
</evidence>